<sequence length="587" mass="61510">MDGWAAVQGASDICIREISRICCTREEHHGGRPTQTNPLVLKAEAFFGGIAKVAKTTKVTELLLGDLSIPRRLATLGDEGSGKAGGNGGGSNGGSSSATEGSESSAPAAGNRRVEPSMAALEVVASHMCAEVEKFAAIACARLTDEQRAQAYTQLFSSWEGLRVQLGRLLVLLSSDLRALLEVDALIAFASAADMHGGVDGVCMRLAPAAQAVLGASLRASMSVERAEDPVQQRAEEQAALQAHHDAMLQKHQQQRLRCATTSELEKLLEKQQRDLQELCDRLDTVEAQAEKVMAETADVQAVAAASPAGLAYWIWVVRAFTTAGNAAFVAGGGNMPQGIAARCLVAGFLWGPGFKGALSDLLQLQTGLRAQQRVQPDSAILKKSLGDVRRLYSTLLSIEKNFWAGTPQMVGGTVLEAAAKVKELARQAPRGLAKTALRKLHAALTATEKTCPSQLAIALGILGTGVTEVAARVQMLSDKDCVTRLAEALKQTGAMPAMRSGAGQLAAANPCMAAFARAFVPSLLGPPPVGTALRELALAKVQANVAALQAAAWELRGLDDGEGMDHGRAAMIKSLAGRPAADRAHA</sequence>
<evidence type="ECO:0000256" key="2">
    <source>
        <dbReference type="SAM" id="MobiDB-lite"/>
    </source>
</evidence>
<name>A0A150G3Q3_GONPE</name>
<organism evidence="3 4">
    <name type="scientific">Gonium pectorale</name>
    <name type="common">Green alga</name>
    <dbReference type="NCBI Taxonomy" id="33097"/>
    <lineage>
        <taxon>Eukaryota</taxon>
        <taxon>Viridiplantae</taxon>
        <taxon>Chlorophyta</taxon>
        <taxon>core chlorophytes</taxon>
        <taxon>Chlorophyceae</taxon>
        <taxon>CS clade</taxon>
        <taxon>Chlamydomonadales</taxon>
        <taxon>Volvocaceae</taxon>
        <taxon>Gonium</taxon>
    </lineage>
</organism>
<proteinExistence type="predicted"/>
<feature type="region of interest" description="Disordered" evidence="2">
    <location>
        <begin position="78"/>
        <end position="112"/>
    </location>
</feature>
<evidence type="ECO:0000313" key="4">
    <source>
        <dbReference type="Proteomes" id="UP000075714"/>
    </source>
</evidence>
<keyword evidence="1" id="KW-0175">Coiled coil</keyword>
<feature type="coiled-coil region" evidence="1">
    <location>
        <begin position="262"/>
        <end position="296"/>
    </location>
</feature>
<dbReference type="AlphaFoldDB" id="A0A150G3Q3"/>
<dbReference type="EMBL" id="LSYV01000068">
    <property type="protein sequence ID" value="KXZ44477.1"/>
    <property type="molecule type" value="Genomic_DNA"/>
</dbReference>
<comment type="caution">
    <text evidence="3">The sequence shown here is derived from an EMBL/GenBank/DDBJ whole genome shotgun (WGS) entry which is preliminary data.</text>
</comment>
<keyword evidence="4" id="KW-1185">Reference proteome</keyword>
<protein>
    <submittedName>
        <fullName evidence="3">Uncharacterized protein</fullName>
    </submittedName>
</protein>
<evidence type="ECO:0000313" key="3">
    <source>
        <dbReference type="EMBL" id="KXZ44477.1"/>
    </source>
</evidence>
<feature type="compositionally biased region" description="Gly residues" evidence="2">
    <location>
        <begin position="82"/>
        <end position="93"/>
    </location>
</feature>
<evidence type="ECO:0000256" key="1">
    <source>
        <dbReference type="SAM" id="Coils"/>
    </source>
</evidence>
<accession>A0A150G3Q3</accession>
<reference evidence="4" key="1">
    <citation type="journal article" date="2016" name="Nat. Commun.">
        <title>The Gonium pectorale genome demonstrates co-option of cell cycle regulation during the evolution of multicellularity.</title>
        <authorList>
            <person name="Hanschen E.R."/>
            <person name="Marriage T.N."/>
            <person name="Ferris P.J."/>
            <person name="Hamaji T."/>
            <person name="Toyoda A."/>
            <person name="Fujiyama A."/>
            <person name="Neme R."/>
            <person name="Noguchi H."/>
            <person name="Minakuchi Y."/>
            <person name="Suzuki M."/>
            <person name="Kawai-Toyooka H."/>
            <person name="Smith D.R."/>
            <person name="Sparks H."/>
            <person name="Anderson J."/>
            <person name="Bakaric R."/>
            <person name="Luria V."/>
            <person name="Karger A."/>
            <person name="Kirschner M.W."/>
            <person name="Durand P.M."/>
            <person name="Michod R.E."/>
            <person name="Nozaki H."/>
            <person name="Olson B.J."/>
        </authorList>
    </citation>
    <scope>NUCLEOTIDE SEQUENCE [LARGE SCALE GENOMIC DNA]</scope>
    <source>
        <strain evidence="4">NIES-2863</strain>
    </source>
</reference>
<feature type="compositionally biased region" description="Low complexity" evidence="2">
    <location>
        <begin position="94"/>
        <end position="111"/>
    </location>
</feature>
<dbReference type="Proteomes" id="UP000075714">
    <property type="component" value="Unassembled WGS sequence"/>
</dbReference>
<gene>
    <name evidence="3" type="ORF">GPECTOR_67g317</name>
</gene>